<gene>
    <name evidence="2" type="ORF">I553_4329</name>
</gene>
<sequence length="44" mass="4848">MRKKLWTKDFHESSGHDQVWGMRCGGSGEAVSQASRSGGRRAGR</sequence>
<reference evidence="2" key="1">
    <citation type="submission" date="2014-01" db="EMBL/GenBank/DDBJ databases">
        <authorList>
            <person name="Brown-Elliot B."/>
            <person name="Wallace R."/>
            <person name="Lenaerts A."/>
            <person name="Ordway D."/>
            <person name="DeGroote M.A."/>
            <person name="Parker T."/>
            <person name="Sizemore C."/>
            <person name="Tallon L.J."/>
            <person name="Sadzewicz L.K."/>
            <person name="Sengamalay N."/>
            <person name="Fraser C.M."/>
            <person name="Hine E."/>
            <person name="Shefchek K.A."/>
            <person name="Das S.P."/>
            <person name="Tettelin H."/>
        </authorList>
    </citation>
    <scope>NUCLEOTIDE SEQUENCE [LARGE SCALE GENOMIC DNA]</scope>
    <source>
        <strain evidence="2">4042</strain>
    </source>
</reference>
<accession>X8AGC9</accession>
<dbReference type="EMBL" id="JAOB01000060">
    <property type="protein sequence ID" value="EUA30073.1"/>
    <property type="molecule type" value="Genomic_DNA"/>
</dbReference>
<proteinExistence type="predicted"/>
<comment type="caution">
    <text evidence="2">The sequence shown here is derived from an EMBL/GenBank/DDBJ whole genome shotgun (WGS) entry which is preliminary data.</text>
</comment>
<protein>
    <submittedName>
        <fullName evidence="2">Uncharacterized protein</fullName>
    </submittedName>
</protein>
<evidence type="ECO:0000313" key="2">
    <source>
        <dbReference type="EMBL" id="EUA30073.1"/>
    </source>
</evidence>
<dbReference type="AlphaFoldDB" id="X8AGC9"/>
<organism evidence="2">
    <name type="scientific">Mycobacterium xenopi 4042</name>
    <dbReference type="NCBI Taxonomy" id="1299334"/>
    <lineage>
        <taxon>Bacteria</taxon>
        <taxon>Bacillati</taxon>
        <taxon>Actinomycetota</taxon>
        <taxon>Actinomycetes</taxon>
        <taxon>Mycobacteriales</taxon>
        <taxon>Mycobacteriaceae</taxon>
        <taxon>Mycobacterium</taxon>
    </lineage>
</organism>
<name>X8AGC9_MYCXE</name>
<dbReference type="PATRIC" id="fig|1299334.3.peg.6011"/>
<evidence type="ECO:0000256" key="1">
    <source>
        <dbReference type="SAM" id="MobiDB-lite"/>
    </source>
</evidence>
<feature type="compositionally biased region" description="Basic and acidic residues" evidence="1">
    <location>
        <begin position="1"/>
        <end position="15"/>
    </location>
</feature>
<feature type="region of interest" description="Disordered" evidence="1">
    <location>
        <begin position="1"/>
        <end position="44"/>
    </location>
</feature>